<comment type="caution">
    <text evidence="2">The sequence shown here is derived from an EMBL/GenBank/DDBJ whole genome shotgun (WGS) entry which is preliminary data.</text>
</comment>
<feature type="transmembrane region" description="Helical" evidence="1">
    <location>
        <begin position="32"/>
        <end position="57"/>
    </location>
</feature>
<dbReference type="RefSeq" id="WP_151754281.1">
    <property type="nucleotide sequence ID" value="NZ_BKZW01000001.1"/>
</dbReference>
<keyword evidence="3" id="KW-1185">Reference proteome</keyword>
<evidence type="ECO:0000256" key="1">
    <source>
        <dbReference type="SAM" id="Phobius"/>
    </source>
</evidence>
<evidence type="ECO:0000313" key="3">
    <source>
        <dbReference type="Proteomes" id="UP000326912"/>
    </source>
</evidence>
<reference evidence="2 3" key="1">
    <citation type="submission" date="2019-10" db="EMBL/GenBank/DDBJ databases">
        <title>Dictyobacter vulcani sp. nov., within the class Ktedonobacteria, isolated from soil of volcanic Mt. Zao.</title>
        <authorList>
            <person name="Zheng Y."/>
            <person name="Wang C.M."/>
            <person name="Sakai Y."/>
            <person name="Abe K."/>
            <person name="Yokota A."/>
            <person name="Yabe S."/>
        </authorList>
    </citation>
    <scope>NUCLEOTIDE SEQUENCE [LARGE SCALE GENOMIC DNA]</scope>
    <source>
        <strain evidence="2 3">W12</strain>
    </source>
</reference>
<feature type="transmembrane region" description="Helical" evidence="1">
    <location>
        <begin position="63"/>
        <end position="86"/>
    </location>
</feature>
<protein>
    <submittedName>
        <fullName evidence="2">Uncharacterized protein</fullName>
    </submittedName>
</protein>
<keyword evidence="1" id="KW-0812">Transmembrane</keyword>
<dbReference type="AlphaFoldDB" id="A0A5J4KFI2"/>
<keyword evidence="1" id="KW-0472">Membrane</keyword>
<sequence length="143" mass="16186">MSMVEQIEQQERPTQVMKALSLKKTDTLSRKFLSLLFMGGACCVITLYLVIPLMIFLNVFQDWIEQLLCAVLILTMSEFIVFSVLIKTSQAAKAKTSNATNIEHATKHADHDGLWQIQEDEQSMVPFDELINTPTMHVAALKK</sequence>
<evidence type="ECO:0000313" key="2">
    <source>
        <dbReference type="EMBL" id="GER86095.1"/>
    </source>
</evidence>
<proteinExistence type="predicted"/>
<keyword evidence="1" id="KW-1133">Transmembrane helix</keyword>
<dbReference type="Proteomes" id="UP000326912">
    <property type="component" value="Unassembled WGS sequence"/>
</dbReference>
<accession>A0A5J4KFI2</accession>
<name>A0A5J4KFI2_9CHLR</name>
<dbReference type="EMBL" id="BKZW01000001">
    <property type="protein sequence ID" value="GER86095.1"/>
    <property type="molecule type" value="Genomic_DNA"/>
</dbReference>
<gene>
    <name evidence="2" type="ORF">KDW_02570</name>
</gene>
<organism evidence="2 3">
    <name type="scientific">Dictyobacter vulcani</name>
    <dbReference type="NCBI Taxonomy" id="2607529"/>
    <lineage>
        <taxon>Bacteria</taxon>
        <taxon>Bacillati</taxon>
        <taxon>Chloroflexota</taxon>
        <taxon>Ktedonobacteria</taxon>
        <taxon>Ktedonobacterales</taxon>
        <taxon>Dictyobacteraceae</taxon>
        <taxon>Dictyobacter</taxon>
    </lineage>
</organism>